<gene>
    <name evidence="1" type="ORF">EDC63_1103</name>
</gene>
<accession>A0A4R3Y441</accession>
<comment type="caution">
    <text evidence="1">The sequence shown here is derived from an EMBL/GenBank/DDBJ whole genome shotgun (WGS) entry which is preliminary data.</text>
</comment>
<reference evidence="1 2" key="1">
    <citation type="submission" date="2019-03" db="EMBL/GenBank/DDBJ databases">
        <title>Genomic Encyclopedia of Type Strains, Phase IV (KMG-IV): sequencing the most valuable type-strain genomes for metagenomic binning, comparative biology and taxonomic classification.</title>
        <authorList>
            <person name="Goeker M."/>
        </authorList>
    </citation>
    <scope>NUCLEOTIDE SEQUENCE [LARGE SCALE GENOMIC DNA]</scope>
    <source>
        <strain evidence="1 2">DSM 100309</strain>
    </source>
</reference>
<evidence type="ECO:0000313" key="2">
    <source>
        <dbReference type="Proteomes" id="UP000295367"/>
    </source>
</evidence>
<dbReference type="Proteomes" id="UP000295367">
    <property type="component" value="Unassembled WGS sequence"/>
</dbReference>
<dbReference type="EMBL" id="SMCO01000010">
    <property type="protein sequence ID" value="TCV85114.1"/>
    <property type="molecule type" value="Genomic_DNA"/>
</dbReference>
<evidence type="ECO:0000313" key="1">
    <source>
        <dbReference type="EMBL" id="TCV85114.1"/>
    </source>
</evidence>
<organism evidence="1 2">
    <name type="scientific">Sulfurirhabdus autotrophica</name>
    <dbReference type="NCBI Taxonomy" id="1706046"/>
    <lineage>
        <taxon>Bacteria</taxon>
        <taxon>Pseudomonadati</taxon>
        <taxon>Pseudomonadota</taxon>
        <taxon>Betaproteobacteria</taxon>
        <taxon>Nitrosomonadales</taxon>
        <taxon>Sulfuricellaceae</taxon>
        <taxon>Sulfurirhabdus</taxon>
    </lineage>
</organism>
<dbReference type="AlphaFoldDB" id="A0A4R3Y441"/>
<name>A0A4R3Y441_9PROT</name>
<keyword evidence="2" id="KW-1185">Reference proteome</keyword>
<sequence>MMGENKRFNVEYIGLQQEFCKFKSNGTTETLRRRENQKVRTIFLAFDGMLFLG</sequence>
<protein>
    <submittedName>
        <fullName evidence="1">Uncharacterized protein</fullName>
    </submittedName>
</protein>
<proteinExistence type="predicted"/>